<evidence type="ECO:0000313" key="3">
    <source>
        <dbReference type="Proteomes" id="UP000193396"/>
    </source>
</evidence>
<feature type="region of interest" description="Disordered" evidence="1">
    <location>
        <begin position="36"/>
        <end position="61"/>
    </location>
</feature>
<name>A0A1Y2LG47_9PROT</name>
<dbReference type="AlphaFoldDB" id="A0A1Y2LG47"/>
<reference evidence="2 3" key="1">
    <citation type="submission" date="2014-03" db="EMBL/GenBank/DDBJ databases">
        <title>The draft genome sequence of Thalassospira alkalitolerans JCM 18968.</title>
        <authorList>
            <person name="Lai Q."/>
            <person name="Shao Z."/>
        </authorList>
    </citation>
    <scope>NUCLEOTIDE SEQUENCE [LARGE SCALE GENOMIC DNA]</scope>
    <source>
        <strain evidence="2 3">JCM 18968</strain>
    </source>
</reference>
<keyword evidence="3" id="KW-1185">Reference proteome</keyword>
<dbReference type="STRING" id="1293890.TALK_01540"/>
<gene>
    <name evidence="2" type="ORF">TALK_01540</name>
</gene>
<protein>
    <submittedName>
        <fullName evidence="2">Uncharacterized protein</fullName>
    </submittedName>
</protein>
<sequence>MKAIMPDITRQSKLTGGEINMVFGRFLSQASDIVSIGQKKGVRPGGRTGRQRSDDLEREER</sequence>
<dbReference type="EMBL" id="JFKB01000001">
    <property type="protein sequence ID" value="OSQ50187.1"/>
    <property type="molecule type" value="Genomic_DNA"/>
</dbReference>
<comment type="caution">
    <text evidence="2">The sequence shown here is derived from an EMBL/GenBank/DDBJ whole genome shotgun (WGS) entry which is preliminary data.</text>
</comment>
<proteinExistence type="predicted"/>
<dbReference type="Proteomes" id="UP000193396">
    <property type="component" value="Unassembled WGS sequence"/>
</dbReference>
<accession>A0A1Y2LG47</accession>
<evidence type="ECO:0000313" key="2">
    <source>
        <dbReference type="EMBL" id="OSQ50187.1"/>
    </source>
</evidence>
<feature type="compositionally biased region" description="Basic and acidic residues" evidence="1">
    <location>
        <begin position="51"/>
        <end position="61"/>
    </location>
</feature>
<evidence type="ECO:0000256" key="1">
    <source>
        <dbReference type="SAM" id="MobiDB-lite"/>
    </source>
</evidence>
<organism evidence="2 3">
    <name type="scientific">Thalassospira alkalitolerans</name>
    <dbReference type="NCBI Taxonomy" id="1293890"/>
    <lineage>
        <taxon>Bacteria</taxon>
        <taxon>Pseudomonadati</taxon>
        <taxon>Pseudomonadota</taxon>
        <taxon>Alphaproteobacteria</taxon>
        <taxon>Rhodospirillales</taxon>
        <taxon>Thalassospiraceae</taxon>
        <taxon>Thalassospira</taxon>
    </lineage>
</organism>